<feature type="region of interest" description="Disordered" evidence="5">
    <location>
        <begin position="1"/>
        <end position="50"/>
    </location>
</feature>
<feature type="domain" description="RNA polymerase sigma-70 region 2" evidence="7">
    <location>
        <begin position="67"/>
        <end position="125"/>
    </location>
</feature>
<evidence type="ECO:0000259" key="6">
    <source>
        <dbReference type="Pfam" id="PF04539"/>
    </source>
</evidence>
<dbReference type="InterPro" id="IPR000943">
    <property type="entry name" value="RNA_pol_sigma70"/>
</dbReference>
<evidence type="ECO:0000259" key="7">
    <source>
        <dbReference type="Pfam" id="PF04542"/>
    </source>
</evidence>
<reference evidence="9 10" key="1">
    <citation type="journal article" date="2019" name="Int. J. Syst. Evol. Microbiol.">
        <title>The Global Catalogue of Microorganisms (GCM) 10K type strain sequencing project: providing services to taxonomists for standard genome sequencing and annotation.</title>
        <authorList>
            <consortium name="The Broad Institute Genomics Platform"/>
            <consortium name="The Broad Institute Genome Sequencing Center for Infectious Disease"/>
            <person name="Wu L."/>
            <person name="Ma J."/>
        </authorList>
    </citation>
    <scope>NUCLEOTIDE SEQUENCE [LARGE SCALE GENOMIC DNA]</scope>
    <source>
        <strain evidence="9 10">JCM 16022</strain>
    </source>
</reference>
<dbReference type="Gene3D" id="1.20.120.1810">
    <property type="match status" value="1"/>
</dbReference>
<dbReference type="InterPro" id="IPR007624">
    <property type="entry name" value="RNA_pol_sigma70_r3"/>
</dbReference>
<feature type="compositionally biased region" description="Low complexity" evidence="5">
    <location>
        <begin position="10"/>
        <end position="26"/>
    </location>
</feature>
<keyword evidence="4" id="KW-0804">Transcription</keyword>
<feature type="domain" description="RNA polymerase sigma-70 region 4" evidence="8">
    <location>
        <begin position="221"/>
        <end position="269"/>
    </location>
</feature>
<gene>
    <name evidence="9" type="ORF">GCM10009844_00350</name>
</gene>
<dbReference type="PANTHER" id="PTHR30385">
    <property type="entry name" value="SIGMA FACTOR F FLAGELLAR"/>
    <property type="match status" value="1"/>
</dbReference>
<evidence type="ECO:0000256" key="1">
    <source>
        <dbReference type="ARBA" id="ARBA00023015"/>
    </source>
</evidence>
<dbReference type="InterPro" id="IPR013325">
    <property type="entry name" value="RNA_pol_sigma_r2"/>
</dbReference>
<evidence type="ECO:0000256" key="3">
    <source>
        <dbReference type="ARBA" id="ARBA00023125"/>
    </source>
</evidence>
<evidence type="ECO:0000313" key="9">
    <source>
        <dbReference type="EMBL" id="GAA2135269.1"/>
    </source>
</evidence>
<comment type="caution">
    <text evidence="9">The sequence shown here is derived from an EMBL/GenBank/DDBJ whole genome shotgun (WGS) entry which is preliminary data.</text>
</comment>
<evidence type="ECO:0000313" key="10">
    <source>
        <dbReference type="Proteomes" id="UP001501771"/>
    </source>
</evidence>
<evidence type="ECO:0000259" key="8">
    <source>
        <dbReference type="Pfam" id="PF04545"/>
    </source>
</evidence>
<dbReference type="Pfam" id="PF04545">
    <property type="entry name" value="Sigma70_r4"/>
    <property type="match status" value="1"/>
</dbReference>
<dbReference type="Gene3D" id="1.10.10.10">
    <property type="entry name" value="Winged helix-like DNA-binding domain superfamily/Winged helix DNA-binding domain"/>
    <property type="match status" value="2"/>
</dbReference>
<dbReference type="PRINTS" id="PR00046">
    <property type="entry name" value="SIGMA70FCT"/>
</dbReference>
<dbReference type="InterPro" id="IPR007630">
    <property type="entry name" value="RNA_pol_sigma70_r4"/>
</dbReference>
<dbReference type="InterPro" id="IPR013324">
    <property type="entry name" value="RNA_pol_sigma_r3/r4-like"/>
</dbReference>
<keyword evidence="3" id="KW-0238">DNA-binding</keyword>
<feature type="domain" description="RNA polymerase sigma-70 region 3" evidence="6">
    <location>
        <begin position="138"/>
        <end position="194"/>
    </location>
</feature>
<evidence type="ECO:0000256" key="5">
    <source>
        <dbReference type="SAM" id="MobiDB-lite"/>
    </source>
</evidence>
<keyword evidence="1" id="KW-0805">Transcription regulation</keyword>
<dbReference type="InterPro" id="IPR007627">
    <property type="entry name" value="RNA_pol_sigma70_r2"/>
</dbReference>
<dbReference type="SUPFAM" id="SSF88659">
    <property type="entry name" value="Sigma3 and sigma4 domains of RNA polymerase sigma factors"/>
    <property type="match status" value="2"/>
</dbReference>
<proteinExistence type="predicted"/>
<dbReference type="Pfam" id="PF04542">
    <property type="entry name" value="Sigma70_r2"/>
    <property type="match status" value="1"/>
</dbReference>
<accession>A0ABN2Z1E4</accession>
<organism evidence="9 10">
    <name type="scientific">Nocardioides koreensis</name>
    <dbReference type="NCBI Taxonomy" id="433651"/>
    <lineage>
        <taxon>Bacteria</taxon>
        <taxon>Bacillati</taxon>
        <taxon>Actinomycetota</taxon>
        <taxon>Actinomycetes</taxon>
        <taxon>Propionibacteriales</taxon>
        <taxon>Nocardioidaceae</taxon>
        <taxon>Nocardioides</taxon>
    </lineage>
</organism>
<dbReference type="PANTHER" id="PTHR30385:SF4">
    <property type="entry name" value="RNA POLYMERASE SIGMA-E FACTOR"/>
    <property type="match status" value="1"/>
</dbReference>
<evidence type="ECO:0000256" key="4">
    <source>
        <dbReference type="ARBA" id="ARBA00023163"/>
    </source>
</evidence>
<dbReference type="RefSeq" id="WP_344145753.1">
    <property type="nucleotide sequence ID" value="NZ_BAAAQR010000001.1"/>
</dbReference>
<keyword evidence="2" id="KW-0731">Sigma factor</keyword>
<sequence>MGHVATSHDSTTTAESPATSAANNARASRRAETARLLDEASRTDSPQERTALHDEVIRINMQVAGEIARRYHNRGIPGDDLDQVANLGLVKAVHGFDPSHGADFLSFAVPTIRGEIRRYFRDFGWTIRPPRSVQELQTKITAAEGELYQSLGRSPRPSEVAAHLGVDLELVLDSLAANGCFAPVSLDTPLAEGESGPGDRLGGVDPGFASAEARVALKSVMSGLTPRERRILEMRFFGGCTQAEIGAEVGVTQMQVSRLLSRLLTRLRKRMEEEHVGAA</sequence>
<keyword evidence="10" id="KW-1185">Reference proteome</keyword>
<protein>
    <submittedName>
        <fullName evidence="9">SigB/SigF/SigG family RNA polymerase sigma factor</fullName>
    </submittedName>
</protein>
<dbReference type="InterPro" id="IPR036388">
    <property type="entry name" value="WH-like_DNA-bd_sf"/>
</dbReference>
<feature type="compositionally biased region" description="Basic and acidic residues" evidence="5">
    <location>
        <begin position="29"/>
        <end position="50"/>
    </location>
</feature>
<dbReference type="SUPFAM" id="SSF88946">
    <property type="entry name" value="Sigma2 domain of RNA polymerase sigma factors"/>
    <property type="match status" value="1"/>
</dbReference>
<evidence type="ECO:0000256" key="2">
    <source>
        <dbReference type="ARBA" id="ARBA00023082"/>
    </source>
</evidence>
<dbReference type="Pfam" id="PF04539">
    <property type="entry name" value="Sigma70_r3"/>
    <property type="match status" value="1"/>
</dbReference>
<dbReference type="CDD" id="cd06171">
    <property type="entry name" value="Sigma70_r4"/>
    <property type="match status" value="1"/>
</dbReference>
<dbReference type="EMBL" id="BAAAQR010000001">
    <property type="protein sequence ID" value="GAA2135269.1"/>
    <property type="molecule type" value="Genomic_DNA"/>
</dbReference>
<dbReference type="Proteomes" id="UP001501771">
    <property type="component" value="Unassembled WGS sequence"/>
</dbReference>
<name>A0ABN2Z1E4_9ACTN</name>
<dbReference type="NCBIfam" id="TIGR02937">
    <property type="entry name" value="sigma70-ECF"/>
    <property type="match status" value="1"/>
</dbReference>
<dbReference type="InterPro" id="IPR014284">
    <property type="entry name" value="RNA_pol_sigma-70_dom"/>
</dbReference>